<dbReference type="Proteomes" id="UP000242450">
    <property type="component" value="Chromosome 9"/>
</dbReference>
<feature type="coiled-coil region" evidence="2">
    <location>
        <begin position="341"/>
        <end position="411"/>
    </location>
</feature>
<dbReference type="Pfam" id="PF21773">
    <property type="entry name" value="ODAD1_CC"/>
    <property type="match status" value="1"/>
</dbReference>
<comment type="caution">
    <text evidence="5">The sequence shown here is derived from an EMBL/GenBank/DDBJ whole genome shotgun (WGS) entry which is preliminary data.</text>
</comment>
<feature type="region of interest" description="Disordered" evidence="3">
    <location>
        <begin position="434"/>
        <end position="459"/>
    </location>
</feature>
<dbReference type="InterPro" id="IPR049258">
    <property type="entry name" value="ODAD1_CC"/>
</dbReference>
<dbReference type="GO" id="GO:0003341">
    <property type="term" value="P:cilium movement"/>
    <property type="evidence" value="ECO:0007669"/>
    <property type="project" value="InterPro"/>
</dbReference>
<accession>A0A212D268</accession>
<evidence type="ECO:0000256" key="1">
    <source>
        <dbReference type="ARBA" id="ARBA00023054"/>
    </source>
</evidence>
<protein>
    <submittedName>
        <fullName evidence="5">CCDC151</fullName>
    </submittedName>
</protein>
<reference evidence="5 6" key="1">
    <citation type="journal article" date="2018" name="Mol. Genet. Genomics">
        <title>The red deer Cervus elaphus genome CerEla1.0: sequencing, annotating, genes, and chromosomes.</title>
        <authorList>
            <person name="Bana N.A."/>
            <person name="Nyiri A."/>
            <person name="Nagy J."/>
            <person name="Frank K."/>
            <person name="Nagy T."/>
            <person name="Steger V."/>
            <person name="Schiller M."/>
            <person name="Lakatos P."/>
            <person name="Sugar L."/>
            <person name="Horn P."/>
            <person name="Barta E."/>
            <person name="Orosz L."/>
        </authorList>
    </citation>
    <scope>NUCLEOTIDE SEQUENCE [LARGE SCALE GENOMIC DNA]</scope>
    <source>
        <strain evidence="5">Hungarian</strain>
    </source>
</reference>
<gene>
    <name evidence="5" type="ORF">Celaphus_00003206</name>
</gene>
<keyword evidence="6" id="KW-1185">Reference proteome</keyword>
<keyword evidence="1 2" id="KW-0175">Coiled coil</keyword>
<evidence type="ECO:0000256" key="2">
    <source>
        <dbReference type="SAM" id="Coils"/>
    </source>
</evidence>
<dbReference type="GO" id="GO:0036064">
    <property type="term" value="C:ciliary basal body"/>
    <property type="evidence" value="ECO:0007669"/>
    <property type="project" value="TreeGrafter"/>
</dbReference>
<dbReference type="PANTHER" id="PTHR46518">
    <property type="entry name" value="COILED-COIL DOMAIN-CONTAINING PROTEIN 151"/>
    <property type="match status" value="1"/>
</dbReference>
<evidence type="ECO:0000256" key="3">
    <source>
        <dbReference type="SAM" id="MobiDB-lite"/>
    </source>
</evidence>
<dbReference type="OrthoDB" id="10255247at2759"/>
<dbReference type="AlphaFoldDB" id="A0A212D268"/>
<evidence type="ECO:0000259" key="4">
    <source>
        <dbReference type="Pfam" id="PF21773"/>
    </source>
</evidence>
<dbReference type="GO" id="GO:0035253">
    <property type="term" value="C:ciliary rootlet"/>
    <property type="evidence" value="ECO:0007669"/>
    <property type="project" value="TreeGrafter"/>
</dbReference>
<feature type="domain" description="ODAD1 central coiled coil region" evidence="4">
    <location>
        <begin position="204"/>
        <end position="427"/>
    </location>
</feature>
<name>A0A212D268_CEREH</name>
<organism evidence="5 6">
    <name type="scientific">Cervus elaphus hippelaphus</name>
    <name type="common">European red deer</name>
    <dbReference type="NCBI Taxonomy" id="46360"/>
    <lineage>
        <taxon>Eukaryota</taxon>
        <taxon>Metazoa</taxon>
        <taxon>Chordata</taxon>
        <taxon>Craniata</taxon>
        <taxon>Vertebrata</taxon>
        <taxon>Euteleostomi</taxon>
        <taxon>Mammalia</taxon>
        <taxon>Eutheria</taxon>
        <taxon>Laurasiatheria</taxon>
        <taxon>Artiodactyla</taxon>
        <taxon>Ruminantia</taxon>
        <taxon>Pecora</taxon>
        <taxon>Cervidae</taxon>
        <taxon>Cervinae</taxon>
        <taxon>Cervus</taxon>
    </lineage>
</organism>
<feature type="coiled-coil region" evidence="2">
    <location>
        <begin position="63"/>
        <end position="115"/>
    </location>
</feature>
<dbReference type="GO" id="GO:0097542">
    <property type="term" value="C:ciliary tip"/>
    <property type="evidence" value="ECO:0007669"/>
    <property type="project" value="TreeGrafter"/>
</dbReference>
<evidence type="ECO:0000313" key="6">
    <source>
        <dbReference type="Proteomes" id="UP000242450"/>
    </source>
</evidence>
<sequence length="459" mass="53285">MTSPLCWAAASNAMPSQDQIAAPSKVKATQVQLKPYHSRGKGLVPVWHSLHSKAGPFHASEGKSAVNMQVAELQRKIQLLEGDRKAFYESTQWNIKKNQETINQLREETRVLQLQLTDLLQGDEKVVQAVIREWKSEKPYLKNRTGQVKQLNALRHQLGLRQKWLEELQLQHSLRELEITEAQDSNTEVAKEESLHLGNRLDFMEAEVVRTRHELEELHLVNQEALNARDIAKNQLQYLEETVFRERKKRERYLTECKKRAEERKLQNERMERKTQREHVLLQSDDTLQESMHSKEEELKRRWSMYQMEVLFGKVKDATGVAETHAVVRRFLAQGDTFTQLEMLKSENEQTLLRLKQEKQRLQQELEDLKYSGEALLVSEQKRQAELQGRLKVEEQRRAEVQDQLDRTRRALQMTKEGLEHLAGKLNHIVVAGPTYEESSPGASLDTKDSATPQVGFPP</sequence>
<evidence type="ECO:0000313" key="5">
    <source>
        <dbReference type="EMBL" id="OWK12348.1"/>
    </source>
</evidence>
<dbReference type="InterPro" id="IPR033192">
    <property type="entry name" value="ODAD3"/>
</dbReference>
<feature type="coiled-coil region" evidence="2">
    <location>
        <begin position="215"/>
        <end position="274"/>
    </location>
</feature>
<dbReference type="GO" id="GO:0036158">
    <property type="term" value="P:outer dynein arm assembly"/>
    <property type="evidence" value="ECO:0007669"/>
    <property type="project" value="InterPro"/>
</dbReference>
<dbReference type="PANTHER" id="PTHR46518:SF1">
    <property type="entry name" value="OUTER DYNEIN ARM-DOCKING COMPLEX SUBUNIT 3"/>
    <property type="match status" value="1"/>
</dbReference>
<proteinExistence type="predicted"/>
<dbReference type="EMBL" id="MKHE01000009">
    <property type="protein sequence ID" value="OWK12348.1"/>
    <property type="molecule type" value="Genomic_DNA"/>
</dbReference>